<protein>
    <recommendedName>
        <fullName evidence="1">SecDF P1 head subdomain domain-containing protein</fullName>
    </recommendedName>
</protein>
<dbReference type="InterPro" id="IPR054384">
    <property type="entry name" value="SecDF_P1_head"/>
</dbReference>
<dbReference type="AlphaFoldDB" id="B5D366"/>
<dbReference type="EMBL" id="ABQC02000024">
    <property type="protein sequence ID" value="EDY94016.1"/>
    <property type="molecule type" value="Genomic_DNA"/>
</dbReference>
<feature type="domain" description="SecDF P1 head subdomain" evidence="1">
    <location>
        <begin position="2"/>
        <end position="79"/>
    </location>
</feature>
<reference evidence="2 3" key="1">
    <citation type="submission" date="2008-08" db="EMBL/GenBank/DDBJ databases">
        <title>Draft genome sequence of Bacteroides plebeius (DSM 17135).</title>
        <authorList>
            <person name="Sudarsanam P."/>
            <person name="Ley R."/>
            <person name="Guruge J."/>
            <person name="Turnbaugh P.J."/>
            <person name="Mahowald M."/>
            <person name="Liep D."/>
            <person name="Gordon J."/>
        </authorList>
    </citation>
    <scope>NUCLEOTIDE SEQUENCE [LARGE SCALE GENOMIC DNA]</scope>
    <source>
        <strain evidence="3">DSM 17135 / JCM 12973 / M2</strain>
    </source>
</reference>
<evidence type="ECO:0000313" key="2">
    <source>
        <dbReference type="EMBL" id="EDY94016.1"/>
    </source>
</evidence>
<proteinExistence type="predicted"/>
<sequence length="274" mass="32194">MPIVTVKDFVGLQLEKDMKGAYVITGRISKHKRHKWATETGRAIGRQFAFVLNDSIISTPHVITQIDDGSFMISSLFDKALPAIYPKLVKEKSDSIDAIFSGWEKDSLYYIWTPAQQDSLKMTMDYWEAKAWIDLSTRPEEHLWYSIQDSTEYKKREEALIKELEQPNFNSHASDYMKSQAYQDFKQYINNHPEYIALLCQGFLFKNIKGLHGYLIDDIIQSRYPSAPSIRTYVDKTTNVDDEKFAVYQWQRKVWLLMNEEKETFLDQIDKVWK</sequence>
<evidence type="ECO:0000259" key="1">
    <source>
        <dbReference type="Pfam" id="PF22599"/>
    </source>
</evidence>
<dbReference type="eggNOG" id="ENOG50345RF">
    <property type="taxonomic scope" value="Bacteria"/>
</dbReference>
<dbReference type="Gene3D" id="3.30.1360.200">
    <property type="match status" value="1"/>
</dbReference>
<name>B5D366_PHOPM</name>
<comment type="caution">
    <text evidence="2">The sequence shown here is derived from an EMBL/GenBank/DDBJ whole genome shotgun (WGS) entry which is preliminary data.</text>
</comment>
<dbReference type="HOGENOM" id="CLU_887565_0_0_10"/>
<dbReference type="Proteomes" id="UP000003452">
    <property type="component" value="Unassembled WGS sequence"/>
</dbReference>
<dbReference type="Pfam" id="PF22599">
    <property type="entry name" value="SecDF_P1_head"/>
    <property type="match status" value="1"/>
</dbReference>
<evidence type="ECO:0000313" key="3">
    <source>
        <dbReference type="Proteomes" id="UP000003452"/>
    </source>
</evidence>
<accession>B5D366</accession>
<gene>
    <name evidence="2" type="ORF">BACPLE_03460</name>
</gene>
<reference evidence="2 3" key="2">
    <citation type="submission" date="2008-08" db="EMBL/GenBank/DDBJ databases">
        <authorList>
            <person name="Fulton L."/>
            <person name="Clifton S."/>
            <person name="Fulton B."/>
            <person name="Xu J."/>
            <person name="Minx P."/>
            <person name="Pepin K.H."/>
            <person name="Johnson M."/>
            <person name="Thiruvilangam P."/>
            <person name="Bhonagiri V."/>
            <person name="Nash W.E."/>
            <person name="Mardis E.R."/>
            <person name="Wilson R.K."/>
        </authorList>
    </citation>
    <scope>NUCLEOTIDE SEQUENCE [LARGE SCALE GENOMIC DNA]</scope>
    <source>
        <strain evidence="3">DSM 17135 / JCM 12973 / M2</strain>
    </source>
</reference>
<organism evidence="2 3">
    <name type="scientific">Phocaeicola plebeius (strain DSM 17135 / JCM 12973 / CCUG 54634 / M2)</name>
    <name type="common">Bacteroides plebeius</name>
    <dbReference type="NCBI Taxonomy" id="484018"/>
    <lineage>
        <taxon>Bacteria</taxon>
        <taxon>Pseudomonadati</taxon>
        <taxon>Bacteroidota</taxon>
        <taxon>Bacteroidia</taxon>
        <taxon>Bacteroidales</taxon>
        <taxon>Bacteroidaceae</taxon>
        <taxon>Phocaeicola</taxon>
    </lineage>
</organism>